<dbReference type="CDD" id="cd06061">
    <property type="entry name" value="PurM-like1"/>
    <property type="match status" value="1"/>
</dbReference>
<protein>
    <submittedName>
        <fullName evidence="4">AIR synthase related protein domain protein</fullName>
    </submittedName>
</protein>
<feature type="domain" description="PurM-like C-terminal" evidence="3">
    <location>
        <begin position="154"/>
        <end position="314"/>
    </location>
</feature>
<dbReference type="AlphaFoldDB" id="G0EGX6"/>
<dbReference type="Pfam" id="PF00586">
    <property type="entry name" value="AIRS"/>
    <property type="match status" value="1"/>
</dbReference>
<dbReference type="PANTHER" id="PTHR30303">
    <property type="entry name" value="HYDROGENASE ISOENZYMES FORMATION PROTEIN HYPE"/>
    <property type="match status" value="1"/>
</dbReference>
<dbReference type="EMBL" id="CP002838">
    <property type="protein sequence ID" value="AEM38426.1"/>
    <property type="molecule type" value="Genomic_DNA"/>
</dbReference>
<evidence type="ECO:0000313" key="5">
    <source>
        <dbReference type="Proteomes" id="UP000001037"/>
    </source>
</evidence>
<dbReference type="SUPFAM" id="SSF56042">
    <property type="entry name" value="PurM C-terminal domain-like"/>
    <property type="match status" value="1"/>
</dbReference>
<evidence type="ECO:0000256" key="1">
    <source>
        <dbReference type="ARBA" id="ARBA00006243"/>
    </source>
</evidence>
<organism evidence="4 5">
    <name type="scientific">Pyrolobus fumarii (strain DSM 11204 / 1A)</name>
    <dbReference type="NCBI Taxonomy" id="694429"/>
    <lineage>
        <taxon>Archaea</taxon>
        <taxon>Thermoproteota</taxon>
        <taxon>Thermoprotei</taxon>
        <taxon>Desulfurococcales</taxon>
        <taxon>Pyrodictiaceae</taxon>
        <taxon>Pyrolobus</taxon>
    </lineage>
</organism>
<dbReference type="RefSeq" id="WP_014026103.1">
    <property type="nucleotide sequence ID" value="NC_015931.1"/>
</dbReference>
<dbReference type="InterPro" id="IPR036676">
    <property type="entry name" value="PurM-like_C_sf"/>
</dbReference>
<dbReference type="Gene3D" id="3.90.650.10">
    <property type="entry name" value="PurM-like C-terminal domain"/>
    <property type="match status" value="1"/>
</dbReference>
<dbReference type="STRING" id="694429.Pyrfu_0556"/>
<evidence type="ECO:0000313" key="4">
    <source>
        <dbReference type="EMBL" id="AEM38426.1"/>
    </source>
</evidence>
<gene>
    <name evidence="4" type="ordered locus">Pyrfu_0556</name>
</gene>
<proteinExistence type="inferred from homology"/>
<dbReference type="InterPro" id="IPR036921">
    <property type="entry name" value="PurM-like_N_sf"/>
</dbReference>
<feature type="domain" description="PurM-like N-terminal" evidence="2">
    <location>
        <begin position="38"/>
        <end position="144"/>
    </location>
</feature>
<dbReference type="GO" id="GO:0051604">
    <property type="term" value="P:protein maturation"/>
    <property type="evidence" value="ECO:0007669"/>
    <property type="project" value="TreeGrafter"/>
</dbReference>
<dbReference type="OrthoDB" id="31494at2157"/>
<dbReference type="HOGENOM" id="CLU_041631_0_0_2"/>
<dbReference type="SUPFAM" id="SSF55326">
    <property type="entry name" value="PurM N-terminal domain-like"/>
    <property type="match status" value="1"/>
</dbReference>
<dbReference type="KEGG" id="pfm:Pyrfu_0556"/>
<dbReference type="PIRSF" id="PIRSF005644">
    <property type="entry name" value="Hdrgns_mtr_HypE"/>
    <property type="match status" value="1"/>
</dbReference>
<name>G0EGX6_PYRF1</name>
<evidence type="ECO:0000259" key="3">
    <source>
        <dbReference type="Pfam" id="PF02769"/>
    </source>
</evidence>
<accession>G0EGX6</accession>
<sequence length="341" mass="36346">MRGSRLKPGKLPQDLLERLVLRRVGVLDESVVVGPRVGEDAAVTKLGDDLYLVAHLDPITAAGRLAGWLAVHVACNDVAVTGARPRWLLSLILAPVEAAEEFIEEVTRQMHEAAVELGVGIVGGHTEVVEDRQPLVAVTAVGVARRPVLTGGARPGDYIVMSKTAGVEGTAILATDFEGVLVERVGRDVVERAKSFLKRVSVVKEAIVLAEKGLVDAMHDPTEGGVLGGVYEMAYASGLAAEVWLEEIPVAEETRLIAEAMGVDPYRLISSGVLLAAVPPDRVDEVLGVLRREAGVEAAVIGRFLGERRPVVRVMEGGVVKEVIDSMVPDEIYRVVSRASS</sequence>
<evidence type="ECO:0000259" key="2">
    <source>
        <dbReference type="Pfam" id="PF00586"/>
    </source>
</evidence>
<dbReference type="GeneID" id="11139018"/>
<dbReference type="PANTHER" id="PTHR30303:SF4">
    <property type="entry name" value="HYDROGENASE EXPRESSION_FORMATION PROTEIN HYPE"/>
    <property type="match status" value="1"/>
</dbReference>
<reference evidence="4 5" key="1">
    <citation type="journal article" date="2011" name="Stand. Genomic Sci.">
        <title>Complete genome sequence of the hyperthermophilic chemolithoautotroph Pyrolobus fumarii type strain (1A).</title>
        <authorList>
            <person name="Anderson I."/>
            <person name="Goker M."/>
            <person name="Nolan M."/>
            <person name="Lucas S."/>
            <person name="Hammon N."/>
            <person name="Deshpande S."/>
            <person name="Cheng J.F."/>
            <person name="Tapia R."/>
            <person name="Han C."/>
            <person name="Goodwin L."/>
            <person name="Pitluck S."/>
            <person name="Huntemann M."/>
            <person name="Liolios K."/>
            <person name="Ivanova N."/>
            <person name="Pagani I."/>
            <person name="Mavromatis K."/>
            <person name="Ovchinikova G."/>
            <person name="Pati A."/>
            <person name="Chen A."/>
            <person name="Palaniappan K."/>
            <person name="Land M."/>
            <person name="Hauser L."/>
            <person name="Brambilla E.M."/>
            <person name="Huber H."/>
            <person name="Yasawong M."/>
            <person name="Rohde M."/>
            <person name="Spring S."/>
            <person name="Abt B."/>
            <person name="Sikorski J."/>
            <person name="Wirth R."/>
            <person name="Detter J.C."/>
            <person name="Woyke T."/>
            <person name="Bristow J."/>
            <person name="Eisen J.A."/>
            <person name="Markowitz V."/>
            <person name="Hugenholtz P."/>
            <person name="Kyrpides N.C."/>
            <person name="Klenk H.P."/>
            <person name="Lapidus A."/>
        </authorList>
    </citation>
    <scope>NUCLEOTIDE SEQUENCE [LARGE SCALE GENOMIC DNA]</scope>
    <source>
        <strain evidence="5">DSM 11204 / 1A</strain>
    </source>
</reference>
<comment type="similarity">
    <text evidence="1">Belongs to the HypE family.</text>
</comment>
<dbReference type="InterPro" id="IPR010918">
    <property type="entry name" value="PurM-like_C_dom"/>
</dbReference>
<keyword evidence="5" id="KW-1185">Reference proteome</keyword>
<dbReference type="eggNOG" id="arCOG00636">
    <property type="taxonomic scope" value="Archaea"/>
</dbReference>
<dbReference type="Proteomes" id="UP000001037">
    <property type="component" value="Chromosome"/>
</dbReference>
<dbReference type="Gene3D" id="3.30.1330.10">
    <property type="entry name" value="PurM-like, N-terminal domain"/>
    <property type="match status" value="1"/>
</dbReference>
<dbReference type="InterPro" id="IPR016188">
    <property type="entry name" value="PurM-like_N"/>
</dbReference>
<dbReference type="Pfam" id="PF02769">
    <property type="entry name" value="AIRS_C"/>
    <property type="match status" value="1"/>
</dbReference>
<dbReference type="InParanoid" id="G0EGX6"/>
<dbReference type="InterPro" id="IPR011854">
    <property type="entry name" value="HypE"/>
</dbReference>